<reference evidence="1" key="2">
    <citation type="journal article" date="2024" name="Plant">
        <title>Genomic evolution and insights into agronomic trait innovations of Sesamum species.</title>
        <authorList>
            <person name="Miao H."/>
            <person name="Wang L."/>
            <person name="Qu L."/>
            <person name="Liu H."/>
            <person name="Sun Y."/>
            <person name="Le M."/>
            <person name="Wang Q."/>
            <person name="Wei S."/>
            <person name="Zheng Y."/>
            <person name="Lin W."/>
            <person name="Duan Y."/>
            <person name="Cao H."/>
            <person name="Xiong S."/>
            <person name="Wang X."/>
            <person name="Wei L."/>
            <person name="Li C."/>
            <person name="Ma Q."/>
            <person name="Ju M."/>
            <person name="Zhao R."/>
            <person name="Li G."/>
            <person name="Mu C."/>
            <person name="Tian Q."/>
            <person name="Mei H."/>
            <person name="Zhang T."/>
            <person name="Gao T."/>
            <person name="Zhang H."/>
        </authorList>
    </citation>
    <scope>NUCLEOTIDE SEQUENCE</scope>
    <source>
        <strain evidence="1">3651</strain>
    </source>
</reference>
<evidence type="ECO:0000313" key="1">
    <source>
        <dbReference type="EMBL" id="KAK4434962.1"/>
    </source>
</evidence>
<gene>
    <name evidence="1" type="ORF">Salat_0659200</name>
</gene>
<dbReference type="EMBL" id="JACGWO010000002">
    <property type="protein sequence ID" value="KAK4434962.1"/>
    <property type="molecule type" value="Genomic_DNA"/>
</dbReference>
<reference evidence="1" key="1">
    <citation type="submission" date="2020-06" db="EMBL/GenBank/DDBJ databases">
        <authorList>
            <person name="Li T."/>
            <person name="Hu X."/>
            <person name="Zhang T."/>
            <person name="Song X."/>
            <person name="Zhang H."/>
            <person name="Dai N."/>
            <person name="Sheng W."/>
            <person name="Hou X."/>
            <person name="Wei L."/>
        </authorList>
    </citation>
    <scope>NUCLEOTIDE SEQUENCE</scope>
    <source>
        <strain evidence="1">3651</strain>
        <tissue evidence="1">Leaf</tissue>
    </source>
</reference>
<keyword evidence="2" id="KW-1185">Reference proteome</keyword>
<proteinExistence type="predicted"/>
<organism evidence="1 2">
    <name type="scientific">Sesamum alatum</name>
    <dbReference type="NCBI Taxonomy" id="300844"/>
    <lineage>
        <taxon>Eukaryota</taxon>
        <taxon>Viridiplantae</taxon>
        <taxon>Streptophyta</taxon>
        <taxon>Embryophyta</taxon>
        <taxon>Tracheophyta</taxon>
        <taxon>Spermatophyta</taxon>
        <taxon>Magnoliopsida</taxon>
        <taxon>eudicotyledons</taxon>
        <taxon>Gunneridae</taxon>
        <taxon>Pentapetalae</taxon>
        <taxon>asterids</taxon>
        <taxon>lamiids</taxon>
        <taxon>Lamiales</taxon>
        <taxon>Pedaliaceae</taxon>
        <taxon>Sesamum</taxon>
    </lineage>
</organism>
<comment type="caution">
    <text evidence="1">The sequence shown here is derived from an EMBL/GenBank/DDBJ whole genome shotgun (WGS) entry which is preliminary data.</text>
</comment>
<dbReference type="Proteomes" id="UP001293254">
    <property type="component" value="Unassembled WGS sequence"/>
</dbReference>
<accession>A0AAE1YRR4</accession>
<protein>
    <submittedName>
        <fullName evidence="1">Uncharacterized protein</fullName>
    </submittedName>
</protein>
<name>A0AAE1YRR4_9LAMI</name>
<sequence length="155" mass="16961">MVVMPPSLISQAMRLANLLDSKLAEQLYINRRSSLLVTPIRVVAPDTALICSFSSTSIGPHGPLPIRCLSPGKCKLGVPKGYASTMTRVSTPTINASRCSSSSYLLMRTSWILIWGWMTFLSFLPMILSCHHRLSPPHFQIHPLPSASPTLSTVT</sequence>
<evidence type="ECO:0000313" key="2">
    <source>
        <dbReference type="Proteomes" id="UP001293254"/>
    </source>
</evidence>
<dbReference type="AlphaFoldDB" id="A0AAE1YRR4"/>